<comment type="caution">
    <text evidence="2">The sequence shown here is derived from an EMBL/GenBank/DDBJ whole genome shotgun (WGS) entry which is preliminary data.</text>
</comment>
<name>A0A699UR52_TANCI</name>
<dbReference type="EMBL" id="BKCJ011356735">
    <property type="protein sequence ID" value="GFD24960.1"/>
    <property type="molecule type" value="Genomic_DNA"/>
</dbReference>
<proteinExistence type="predicted"/>
<feature type="non-terminal residue" evidence="2">
    <location>
        <position position="1"/>
    </location>
</feature>
<gene>
    <name evidence="2" type="ORF">Tci_896929</name>
</gene>
<evidence type="ECO:0000259" key="1">
    <source>
        <dbReference type="Pfam" id="PF13976"/>
    </source>
</evidence>
<accession>A0A699UR52</accession>
<evidence type="ECO:0000313" key="2">
    <source>
        <dbReference type="EMBL" id="GFD24960.1"/>
    </source>
</evidence>
<feature type="domain" description="GAG-pre-integrase" evidence="1">
    <location>
        <begin position="4"/>
        <end position="57"/>
    </location>
</feature>
<sequence>SKSIVNAVDNDDMIELWHKRLGRMSEKGMSILSKKNVLSSVHDINLKKCPHCLAGKQTRRAFKSRPSFRMEKILDLRAWNTTSKDSTADTIIEWLGRGDE</sequence>
<dbReference type="AlphaFoldDB" id="A0A699UR52"/>
<organism evidence="2">
    <name type="scientific">Tanacetum cinerariifolium</name>
    <name type="common">Dalmatian daisy</name>
    <name type="synonym">Chrysanthemum cinerariifolium</name>
    <dbReference type="NCBI Taxonomy" id="118510"/>
    <lineage>
        <taxon>Eukaryota</taxon>
        <taxon>Viridiplantae</taxon>
        <taxon>Streptophyta</taxon>
        <taxon>Embryophyta</taxon>
        <taxon>Tracheophyta</taxon>
        <taxon>Spermatophyta</taxon>
        <taxon>Magnoliopsida</taxon>
        <taxon>eudicotyledons</taxon>
        <taxon>Gunneridae</taxon>
        <taxon>Pentapetalae</taxon>
        <taxon>asterids</taxon>
        <taxon>campanulids</taxon>
        <taxon>Asterales</taxon>
        <taxon>Asteraceae</taxon>
        <taxon>Asteroideae</taxon>
        <taxon>Anthemideae</taxon>
        <taxon>Anthemidinae</taxon>
        <taxon>Tanacetum</taxon>
    </lineage>
</organism>
<dbReference type="Pfam" id="PF13976">
    <property type="entry name" value="gag_pre-integrs"/>
    <property type="match status" value="1"/>
</dbReference>
<reference evidence="2" key="1">
    <citation type="journal article" date="2019" name="Sci. Rep.">
        <title>Draft genome of Tanacetum cinerariifolium, the natural source of mosquito coil.</title>
        <authorList>
            <person name="Yamashiro T."/>
            <person name="Shiraishi A."/>
            <person name="Satake H."/>
            <person name="Nakayama K."/>
        </authorList>
    </citation>
    <scope>NUCLEOTIDE SEQUENCE</scope>
</reference>
<protein>
    <submittedName>
        <fullName evidence="2">Putative Gag/Pol polyprotein</fullName>
    </submittedName>
</protein>
<dbReference type="InterPro" id="IPR025724">
    <property type="entry name" value="GAG-pre-integrase_dom"/>
</dbReference>